<evidence type="ECO:0000313" key="3">
    <source>
        <dbReference type="EMBL" id="MCK8784655.1"/>
    </source>
</evidence>
<dbReference type="GO" id="GO:0000271">
    <property type="term" value="P:polysaccharide biosynthetic process"/>
    <property type="evidence" value="ECO:0007669"/>
    <property type="project" value="TreeGrafter"/>
</dbReference>
<dbReference type="InterPro" id="IPR050879">
    <property type="entry name" value="Acyltransferase_3"/>
</dbReference>
<proteinExistence type="predicted"/>
<feature type="transmembrane region" description="Helical" evidence="1">
    <location>
        <begin position="240"/>
        <end position="265"/>
    </location>
</feature>
<feature type="domain" description="Acyltransferase 3" evidence="2">
    <location>
        <begin position="56"/>
        <end position="381"/>
    </location>
</feature>
<dbReference type="Pfam" id="PF01757">
    <property type="entry name" value="Acyl_transf_3"/>
    <property type="match status" value="1"/>
</dbReference>
<name>A0A9X1Y988_9PROT</name>
<feature type="transmembrane region" description="Helical" evidence="1">
    <location>
        <begin position="366"/>
        <end position="388"/>
    </location>
</feature>
<gene>
    <name evidence="3" type="ORF">M0638_09695</name>
</gene>
<protein>
    <submittedName>
        <fullName evidence="3">Acyltransferase</fullName>
    </submittedName>
</protein>
<reference evidence="3" key="1">
    <citation type="submission" date="2022-04" db="EMBL/GenBank/DDBJ databases">
        <title>Roseomonas acroporae sp. nov., isolated from coral Acropora digitifera.</title>
        <authorList>
            <person name="Sun H."/>
        </authorList>
    </citation>
    <scope>NUCLEOTIDE SEQUENCE</scope>
    <source>
        <strain evidence="3">NAR14</strain>
    </source>
</reference>
<accession>A0A9X1Y988</accession>
<feature type="transmembrane region" description="Helical" evidence="1">
    <location>
        <begin position="328"/>
        <end position="346"/>
    </location>
</feature>
<feature type="transmembrane region" description="Helical" evidence="1">
    <location>
        <begin position="277"/>
        <end position="292"/>
    </location>
</feature>
<feature type="transmembrane region" description="Helical" evidence="1">
    <location>
        <begin position="91"/>
        <end position="112"/>
    </location>
</feature>
<dbReference type="GO" id="GO:0016020">
    <property type="term" value="C:membrane"/>
    <property type="evidence" value="ECO:0007669"/>
    <property type="project" value="TreeGrafter"/>
</dbReference>
<feature type="transmembrane region" description="Helical" evidence="1">
    <location>
        <begin position="298"/>
        <end position="316"/>
    </location>
</feature>
<keyword evidence="1" id="KW-0812">Transmembrane</keyword>
<organism evidence="3 4">
    <name type="scientific">Roseomonas acroporae</name>
    <dbReference type="NCBI Taxonomy" id="2937791"/>
    <lineage>
        <taxon>Bacteria</taxon>
        <taxon>Pseudomonadati</taxon>
        <taxon>Pseudomonadota</taxon>
        <taxon>Alphaproteobacteria</taxon>
        <taxon>Acetobacterales</taxon>
        <taxon>Roseomonadaceae</taxon>
        <taxon>Roseomonas</taxon>
    </lineage>
</organism>
<dbReference type="EMBL" id="JALPRX010000036">
    <property type="protein sequence ID" value="MCK8784655.1"/>
    <property type="molecule type" value="Genomic_DNA"/>
</dbReference>
<dbReference type="InterPro" id="IPR002656">
    <property type="entry name" value="Acyl_transf_3_dom"/>
</dbReference>
<keyword evidence="3" id="KW-0012">Acyltransferase</keyword>
<keyword evidence="3" id="KW-0808">Transferase</keyword>
<keyword evidence="1" id="KW-0472">Membrane</keyword>
<comment type="caution">
    <text evidence="3">The sequence shown here is derived from an EMBL/GenBank/DDBJ whole genome shotgun (WGS) entry which is preliminary data.</text>
</comment>
<dbReference type="GO" id="GO:0016747">
    <property type="term" value="F:acyltransferase activity, transferring groups other than amino-acyl groups"/>
    <property type="evidence" value="ECO:0007669"/>
    <property type="project" value="InterPro"/>
</dbReference>
<dbReference type="PANTHER" id="PTHR23028:SF131">
    <property type="entry name" value="BLR2367 PROTEIN"/>
    <property type="match status" value="1"/>
</dbReference>
<feature type="transmembrane region" description="Helical" evidence="1">
    <location>
        <begin position="214"/>
        <end position="234"/>
    </location>
</feature>
<dbReference type="PANTHER" id="PTHR23028">
    <property type="entry name" value="ACETYLTRANSFERASE"/>
    <property type="match status" value="1"/>
</dbReference>
<evidence type="ECO:0000313" key="4">
    <source>
        <dbReference type="Proteomes" id="UP001139516"/>
    </source>
</evidence>
<evidence type="ECO:0000256" key="1">
    <source>
        <dbReference type="SAM" id="Phobius"/>
    </source>
</evidence>
<evidence type="ECO:0000259" key="2">
    <source>
        <dbReference type="Pfam" id="PF01757"/>
    </source>
</evidence>
<sequence>MPKRNAFGLSWAMPRVLARIPVPGRRGRATQGQEEAGRYAAAGVASPGDSGALSHLDFLRFLAALGVVAEHYAQYLLQQAKHPEWMPRTEFLNLNVDLFFIISGFVIAYAYADRVGTLPQYGLFLRRRIARLAPLHWLTLGFYAFVAAAMVLLNMEFTYPGAHEPGCFVAQLLMVHAFGGCSTLSFNFPSWSISAEMFAYLLFPLLLRMGRRLTLALSIIAMGAMIAVSNGLPFAAEHPWYLWTSGAGPLRALVGFLFGLALFLVRHRLVGLPGARAGLLLAFAGFLGGGLAGLPVSWLMPCILMVAIFAAAADMQRRAGRRLAGQDLIARLGPLGDLTFSIYMLHMPVQLIVLKLLGQRLLHLDGLPLTVLAVTAVLVLVGLASLSLRYYETPLRALIGSPRRQPKPMARGPAAVA</sequence>
<feature type="transmembrane region" description="Helical" evidence="1">
    <location>
        <begin position="133"/>
        <end position="153"/>
    </location>
</feature>
<dbReference type="RefSeq" id="WP_248666780.1">
    <property type="nucleotide sequence ID" value="NZ_JALPRX010000036.1"/>
</dbReference>
<feature type="transmembrane region" description="Helical" evidence="1">
    <location>
        <begin position="188"/>
        <end position="207"/>
    </location>
</feature>
<keyword evidence="1" id="KW-1133">Transmembrane helix</keyword>
<keyword evidence="4" id="KW-1185">Reference proteome</keyword>
<dbReference type="Proteomes" id="UP001139516">
    <property type="component" value="Unassembled WGS sequence"/>
</dbReference>
<dbReference type="AlphaFoldDB" id="A0A9X1Y988"/>